<dbReference type="VEuPathDB" id="FungiDB:SMAC_06878"/>
<reference evidence="1 2" key="1">
    <citation type="submission" date="2017-07" db="EMBL/GenBank/DDBJ databases">
        <title>Genome sequence of the Sordaria macrospora wild type strain R19027.</title>
        <authorList>
            <person name="Nowrousian M."/>
            <person name="Teichert I."/>
            <person name="Kueck U."/>
        </authorList>
    </citation>
    <scope>NUCLEOTIDE SEQUENCE [LARGE SCALE GENOMIC DNA]</scope>
    <source>
        <strain evidence="1 2">R19027</strain>
        <tissue evidence="1">Mycelium</tissue>
    </source>
</reference>
<protein>
    <submittedName>
        <fullName evidence="1">Uncharacterized protein</fullName>
    </submittedName>
</protein>
<evidence type="ECO:0000313" key="2">
    <source>
        <dbReference type="Proteomes" id="UP000433876"/>
    </source>
</evidence>
<organism evidence="1 2">
    <name type="scientific">Sordaria macrospora</name>
    <dbReference type="NCBI Taxonomy" id="5147"/>
    <lineage>
        <taxon>Eukaryota</taxon>
        <taxon>Fungi</taxon>
        <taxon>Dikarya</taxon>
        <taxon>Ascomycota</taxon>
        <taxon>Pezizomycotina</taxon>
        <taxon>Sordariomycetes</taxon>
        <taxon>Sordariomycetidae</taxon>
        <taxon>Sordariales</taxon>
        <taxon>Sordariaceae</taxon>
        <taxon>Sordaria</taxon>
    </lineage>
</organism>
<name>A0A8S8ZZD0_SORMA</name>
<gene>
    <name evidence="1" type="ORF">SMACR_06878</name>
</gene>
<dbReference type="Proteomes" id="UP000433876">
    <property type="component" value="Unassembled WGS sequence"/>
</dbReference>
<evidence type="ECO:0000313" key="1">
    <source>
        <dbReference type="EMBL" id="KAA8633655.1"/>
    </source>
</evidence>
<dbReference type="AlphaFoldDB" id="A0A8S8ZZD0"/>
<sequence length="172" mass="19265">MLVKDGLWNGLENGRRPVGVLATGHWKWMLEFNALERSPKYRQLGANGDHNDNWHKYYGLSFQKFLADLPKTPEERVEAVQKLVEWNCSLEAAHRGIEMQPVPKNQSPSTKEIVDAVAKKVAECLLAAADKTTTDDAEGRPSKRIKVEGDGATTFNFEVTVEVNTKDKDVAN</sequence>
<dbReference type="EMBL" id="NMPR01000034">
    <property type="protein sequence ID" value="KAA8633655.1"/>
    <property type="molecule type" value="Genomic_DNA"/>
</dbReference>
<comment type="caution">
    <text evidence="1">The sequence shown here is derived from an EMBL/GenBank/DDBJ whole genome shotgun (WGS) entry which is preliminary data.</text>
</comment>
<accession>A0A8S8ZZD0</accession>
<proteinExistence type="predicted"/>